<organism evidence="2 3">
    <name type="scientific">Linum tenue</name>
    <dbReference type="NCBI Taxonomy" id="586396"/>
    <lineage>
        <taxon>Eukaryota</taxon>
        <taxon>Viridiplantae</taxon>
        <taxon>Streptophyta</taxon>
        <taxon>Embryophyta</taxon>
        <taxon>Tracheophyta</taxon>
        <taxon>Spermatophyta</taxon>
        <taxon>Magnoliopsida</taxon>
        <taxon>eudicotyledons</taxon>
        <taxon>Gunneridae</taxon>
        <taxon>Pentapetalae</taxon>
        <taxon>rosids</taxon>
        <taxon>fabids</taxon>
        <taxon>Malpighiales</taxon>
        <taxon>Linaceae</taxon>
        <taxon>Linum</taxon>
    </lineage>
</organism>
<protein>
    <recommendedName>
        <fullName evidence="1">DUF7138 domain-containing protein</fullName>
    </recommendedName>
</protein>
<dbReference type="InterPro" id="IPR055562">
    <property type="entry name" value="DUF7138"/>
</dbReference>
<gene>
    <name evidence="2" type="ORF">LITE_LOCUS35507</name>
</gene>
<evidence type="ECO:0000259" key="1">
    <source>
        <dbReference type="Pfam" id="PF23596"/>
    </source>
</evidence>
<evidence type="ECO:0000313" key="2">
    <source>
        <dbReference type="EMBL" id="CAI0462759.1"/>
    </source>
</evidence>
<dbReference type="Pfam" id="PF23596">
    <property type="entry name" value="DUF7138"/>
    <property type="match status" value="1"/>
</dbReference>
<proteinExistence type="predicted"/>
<comment type="caution">
    <text evidence="2">The sequence shown here is derived from an EMBL/GenBank/DDBJ whole genome shotgun (WGS) entry which is preliminary data.</text>
</comment>
<dbReference type="Proteomes" id="UP001154282">
    <property type="component" value="Unassembled WGS sequence"/>
</dbReference>
<reference evidence="2" key="1">
    <citation type="submission" date="2022-08" db="EMBL/GenBank/DDBJ databases">
        <authorList>
            <person name="Gutierrez-Valencia J."/>
        </authorList>
    </citation>
    <scope>NUCLEOTIDE SEQUENCE</scope>
</reference>
<name>A0AAV0NVT0_9ROSI</name>
<dbReference type="PANTHER" id="PTHR36351">
    <property type="entry name" value="EMBRYO SAC DEVELOPMENT ARREST 12"/>
    <property type="match status" value="1"/>
</dbReference>
<feature type="domain" description="DUF7138" evidence="1">
    <location>
        <begin position="16"/>
        <end position="95"/>
    </location>
</feature>
<dbReference type="EMBL" id="CAMGYJ010000008">
    <property type="protein sequence ID" value="CAI0462759.1"/>
    <property type="molecule type" value="Genomic_DNA"/>
</dbReference>
<dbReference type="AlphaFoldDB" id="A0AAV0NVT0"/>
<sequence length="254" mass="28816">MRDEEEAIAAAVVSELSFPVVLLDRDQEINVGRVVLLPSMNFKAFKSIISNRIGLAFHQFSVHVGDRHRRGFRIPVTEKTNFSTVMRNKGYFFLVLLKRSRRERRRRSPAAVRTTAESHRRRRFHLPGNVMLLRRGTDGYGFPWELDLGLSGYERRMKELQVEKERYLMNVGLLSRLGLESLSLDSGDRSPMSEGRGEGVVCGECSRGGDPEFHWCVHDPVTVGFRSPAGPISRPAGGAGISCWVRRSKHFSIF</sequence>
<accession>A0AAV0NVT0</accession>
<evidence type="ECO:0000313" key="3">
    <source>
        <dbReference type="Proteomes" id="UP001154282"/>
    </source>
</evidence>
<dbReference type="PANTHER" id="PTHR36351:SF1">
    <property type="entry name" value="EMBRYO SAC DEVELOPMENT ARREST 12"/>
    <property type="match status" value="1"/>
</dbReference>
<keyword evidence="3" id="KW-1185">Reference proteome</keyword>